<feature type="domain" description="Chitin-binding type-1" evidence="9">
    <location>
        <begin position="4"/>
        <end position="48"/>
    </location>
</feature>
<feature type="domain" description="Chitin-binding type-1" evidence="9">
    <location>
        <begin position="116"/>
        <end position="164"/>
    </location>
</feature>
<evidence type="ECO:0000313" key="11">
    <source>
        <dbReference type="Proteomes" id="UP000756346"/>
    </source>
</evidence>
<comment type="caution">
    <text evidence="8">Lacks conserved residue(s) required for the propagation of feature annotation.</text>
</comment>
<feature type="domain" description="Chitin-binding type-1" evidence="9">
    <location>
        <begin position="53"/>
        <end position="100"/>
    </location>
</feature>
<keyword evidence="2 8" id="KW-0147">Chitin-binding</keyword>
<dbReference type="EMBL" id="JAGTJQ010000006">
    <property type="protein sequence ID" value="KAH7029905.1"/>
    <property type="molecule type" value="Genomic_DNA"/>
</dbReference>
<comment type="caution">
    <text evidence="10">The sequence shown here is derived from an EMBL/GenBank/DDBJ whole genome shotgun (WGS) entry which is preliminary data.</text>
</comment>
<feature type="disulfide bond" evidence="8">
    <location>
        <begin position="243"/>
        <end position="257"/>
    </location>
</feature>
<dbReference type="GO" id="GO:0016787">
    <property type="term" value="F:hydrolase activity"/>
    <property type="evidence" value="ECO:0007669"/>
    <property type="project" value="UniProtKB-KW"/>
</dbReference>
<keyword evidence="8" id="KW-1015">Disulfide bond</keyword>
<evidence type="ECO:0000256" key="1">
    <source>
        <dbReference type="ARBA" id="ARBA00001941"/>
    </source>
</evidence>
<comment type="cofactor">
    <cofactor evidence="1">
        <name>Co(2+)</name>
        <dbReference type="ChEBI" id="CHEBI:48828"/>
    </cofactor>
</comment>
<dbReference type="Pfam" id="PF00187">
    <property type="entry name" value="Chitin_bind_1"/>
    <property type="match status" value="1"/>
</dbReference>
<keyword evidence="5" id="KW-0378">Hydrolase</keyword>
<dbReference type="GO" id="GO:0046872">
    <property type="term" value="F:metal ion binding"/>
    <property type="evidence" value="ECO:0007669"/>
    <property type="project" value="UniProtKB-KW"/>
</dbReference>
<protein>
    <recommendedName>
        <fullName evidence="9">Chitin-binding type-1 domain-containing protein</fullName>
    </recommendedName>
</protein>
<accession>A0A9P9BQ66</accession>
<keyword evidence="11" id="KW-1185">Reference proteome</keyword>
<dbReference type="OrthoDB" id="1193027at2759"/>
<keyword evidence="3" id="KW-0479">Metal-binding</keyword>
<feature type="disulfide bond" evidence="8">
    <location>
        <begin position="73"/>
        <end position="87"/>
    </location>
</feature>
<evidence type="ECO:0000256" key="8">
    <source>
        <dbReference type="PROSITE-ProRule" id="PRU00261"/>
    </source>
</evidence>
<sequence>MVTTGTCGPANGKQCGGNWGTCCNKSGSCGSGTGFCDSASCWSGNCTTGNSTDGTCGAGTGRSQVCNSIWGYCCASSGKCGDGPQFCGTGCQQAYGSCTENTPTPPPPGPGDISPDGTCGTAKGGFVCGGSPFGDCCSSSGFCGNSTDHCRPGSCQPDFGSCTAGDPISVDGLCGGAQRLTCKGSAFGDCCSSGGWCGSTDGHCKAGCQASFGTCTGSNFSADGSCGPDKGSKTCTGSGFGTCCSSAGFGGSMAAHCGSGCRPNFGTCKTGFNVSSDGTCGPEKGSKTCLSPGFGNCCSSAGFCGTTIAHCGSGCRPNFGTCGS</sequence>
<feature type="domain" description="Chitin-binding type-1" evidence="9">
    <location>
        <begin position="223"/>
        <end position="270"/>
    </location>
</feature>
<dbReference type="InterPro" id="IPR036861">
    <property type="entry name" value="Endochitinase-like_sf"/>
</dbReference>
<organism evidence="10 11">
    <name type="scientific">Microdochium trichocladiopsis</name>
    <dbReference type="NCBI Taxonomy" id="1682393"/>
    <lineage>
        <taxon>Eukaryota</taxon>
        <taxon>Fungi</taxon>
        <taxon>Dikarya</taxon>
        <taxon>Ascomycota</taxon>
        <taxon>Pezizomycotina</taxon>
        <taxon>Sordariomycetes</taxon>
        <taxon>Xylariomycetidae</taxon>
        <taxon>Xylariales</taxon>
        <taxon>Microdochiaceae</taxon>
        <taxon>Microdochium</taxon>
    </lineage>
</organism>
<evidence type="ECO:0000256" key="7">
    <source>
        <dbReference type="ARBA" id="ARBA00023285"/>
    </source>
</evidence>
<keyword evidence="7" id="KW-0170">Cobalt</keyword>
<evidence type="ECO:0000256" key="6">
    <source>
        <dbReference type="ARBA" id="ARBA00023277"/>
    </source>
</evidence>
<proteinExistence type="predicted"/>
<evidence type="ECO:0000256" key="4">
    <source>
        <dbReference type="ARBA" id="ARBA00022729"/>
    </source>
</evidence>
<dbReference type="RefSeq" id="XP_046012193.1">
    <property type="nucleotide sequence ID" value="XM_046151754.1"/>
</dbReference>
<dbReference type="AlphaFoldDB" id="A0A9P9BQ66"/>
<reference evidence="10" key="1">
    <citation type="journal article" date="2021" name="Nat. Commun.">
        <title>Genetic determinants of endophytism in the Arabidopsis root mycobiome.</title>
        <authorList>
            <person name="Mesny F."/>
            <person name="Miyauchi S."/>
            <person name="Thiergart T."/>
            <person name="Pickel B."/>
            <person name="Atanasova L."/>
            <person name="Karlsson M."/>
            <person name="Huettel B."/>
            <person name="Barry K.W."/>
            <person name="Haridas S."/>
            <person name="Chen C."/>
            <person name="Bauer D."/>
            <person name="Andreopoulos W."/>
            <person name="Pangilinan J."/>
            <person name="LaButti K."/>
            <person name="Riley R."/>
            <person name="Lipzen A."/>
            <person name="Clum A."/>
            <person name="Drula E."/>
            <person name="Henrissat B."/>
            <person name="Kohler A."/>
            <person name="Grigoriev I.V."/>
            <person name="Martin F.M."/>
            <person name="Hacquard S."/>
        </authorList>
    </citation>
    <scope>NUCLEOTIDE SEQUENCE</scope>
    <source>
        <strain evidence="10">MPI-CAGE-CH-0230</strain>
    </source>
</reference>
<evidence type="ECO:0000259" key="9">
    <source>
        <dbReference type="PROSITE" id="PS50941"/>
    </source>
</evidence>
<dbReference type="Gene3D" id="3.30.60.10">
    <property type="entry name" value="Endochitinase-like"/>
    <property type="match status" value="5"/>
</dbReference>
<dbReference type="Proteomes" id="UP000756346">
    <property type="component" value="Unassembled WGS sequence"/>
</dbReference>
<feature type="disulfide bond" evidence="8">
    <location>
        <begin position="136"/>
        <end position="150"/>
    </location>
</feature>
<feature type="domain" description="Chitin-binding type-1" evidence="9">
    <location>
        <begin position="171"/>
        <end position="217"/>
    </location>
</feature>
<feature type="domain" description="Chitin-binding type-1" evidence="9">
    <location>
        <begin position="277"/>
        <end position="324"/>
    </location>
</feature>
<evidence type="ECO:0000256" key="2">
    <source>
        <dbReference type="ARBA" id="ARBA00022669"/>
    </source>
</evidence>
<evidence type="ECO:0000256" key="3">
    <source>
        <dbReference type="ARBA" id="ARBA00022723"/>
    </source>
</evidence>
<dbReference type="PANTHER" id="PTHR46471">
    <property type="entry name" value="CHITIN DEACETYLASE"/>
    <property type="match status" value="1"/>
</dbReference>
<dbReference type="PROSITE" id="PS50941">
    <property type="entry name" value="CHIT_BIND_I_2"/>
    <property type="match status" value="6"/>
</dbReference>
<dbReference type="SMART" id="SM00270">
    <property type="entry name" value="ChtBD1"/>
    <property type="match status" value="6"/>
</dbReference>
<dbReference type="SUPFAM" id="SSF57016">
    <property type="entry name" value="Plant lectins/antimicrobial peptides"/>
    <property type="match status" value="5"/>
</dbReference>
<evidence type="ECO:0000313" key="10">
    <source>
        <dbReference type="EMBL" id="KAH7029905.1"/>
    </source>
</evidence>
<dbReference type="GeneID" id="70181300"/>
<evidence type="ECO:0000256" key="5">
    <source>
        <dbReference type="ARBA" id="ARBA00022801"/>
    </source>
</evidence>
<dbReference type="InterPro" id="IPR001002">
    <property type="entry name" value="Chitin-bd_1"/>
</dbReference>
<feature type="disulfide bond" evidence="8">
    <location>
        <begin position="22"/>
        <end position="36"/>
    </location>
</feature>
<dbReference type="GO" id="GO:0008061">
    <property type="term" value="F:chitin binding"/>
    <property type="evidence" value="ECO:0007669"/>
    <property type="project" value="UniProtKB-UniRule"/>
</dbReference>
<feature type="disulfide bond" evidence="8">
    <location>
        <begin position="297"/>
        <end position="311"/>
    </location>
</feature>
<feature type="disulfide bond" evidence="8">
    <location>
        <begin position="190"/>
        <end position="204"/>
    </location>
</feature>
<dbReference type="PANTHER" id="PTHR46471:SF2">
    <property type="entry name" value="CHITIN DEACETYLASE-RELATED"/>
    <property type="match status" value="1"/>
</dbReference>
<keyword evidence="4" id="KW-0732">Signal</keyword>
<name>A0A9P9BQ66_9PEZI</name>
<gene>
    <name evidence="10" type="ORF">B0I36DRAFT_291706</name>
</gene>
<keyword evidence="6" id="KW-0119">Carbohydrate metabolism</keyword>